<dbReference type="Proteomes" id="UP000075666">
    <property type="component" value="Unassembled WGS sequence"/>
</dbReference>
<dbReference type="EMBL" id="LQYN01000167">
    <property type="protein sequence ID" value="KYC85292.1"/>
    <property type="molecule type" value="Genomic_DNA"/>
</dbReference>
<accession>A0A150KK73</accession>
<protein>
    <submittedName>
        <fullName evidence="1">Uncharacterized protein</fullName>
    </submittedName>
</protein>
<proteinExistence type="predicted"/>
<evidence type="ECO:0000313" key="2">
    <source>
        <dbReference type="Proteomes" id="UP000075666"/>
    </source>
</evidence>
<sequence>MCELEGICVQDILWKESKLHNRNTKTYKERIVPIQAKMKNHYRNIFKLVE</sequence>
<comment type="caution">
    <text evidence="1">The sequence shown here is derived from an EMBL/GenBank/DDBJ whole genome shotgun (WGS) entry which is preliminary data.</text>
</comment>
<dbReference type="PATRIC" id="fig|46224.3.peg.1774"/>
<reference evidence="1 2" key="1">
    <citation type="submission" date="2016-01" db="EMBL/GenBank/DDBJ databases">
        <title>Genome Sequences of Twelve Sporeforming Bacillus Species Isolated from Foods.</title>
        <authorList>
            <person name="Berendsen E.M."/>
            <person name="Wells-Bennik M.H."/>
            <person name="Krawcyk A.O."/>
            <person name="De Jong A."/>
            <person name="Holsappel S."/>
            <person name="Eijlander R.T."/>
            <person name="Kuipers O.P."/>
        </authorList>
    </citation>
    <scope>NUCLEOTIDE SEQUENCE [LARGE SCALE GENOMIC DNA]</scope>
    <source>
        <strain evidence="1 2">B4102</strain>
    </source>
</reference>
<gene>
    <name evidence="1" type="ORF">B4102_4124</name>
</gene>
<organism evidence="1 2">
    <name type="scientific">Heyndrickxia sporothermodurans</name>
    <dbReference type="NCBI Taxonomy" id="46224"/>
    <lineage>
        <taxon>Bacteria</taxon>
        <taxon>Bacillati</taxon>
        <taxon>Bacillota</taxon>
        <taxon>Bacilli</taxon>
        <taxon>Bacillales</taxon>
        <taxon>Bacillaceae</taxon>
        <taxon>Heyndrickxia</taxon>
    </lineage>
</organism>
<name>A0A150KK73_9BACI</name>
<evidence type="ECO:0000313" key="1">
    <source>
        <dbReference type="EMBL" id="KYC85292.1"/>
    </source>
</evidence>
<dbReference type="AlphaFoldDB" id="A0A150KK73"/>
<keyword evidence="2" id="KW-1185">Reference proteome</keyword>
<dbReference type="STRING" id="46224.B4102_4124"/>